<comment type="subcellular location">
    <subcellularLocation>
        <location evidence="1">Cell membrane</location>
        <topology evidence="1">Multi-pass membrane protein</topology>
    </subcellularLocation>
</comment>
<comment type="caution">
    <text evidence="7">The sequence shown here is derived from an EMBL/GenBank/DDBJ whole genome shotgun (WGS) entry which is preliminary data.</text>
</comment>
<evidence type="ECO:0000256" key="2">
    <source>
        <dbReference type="ARBA" id="ARBA00022475"/>
    </source>
</evidence>
<evidence type="ECO:0000313" key="8">
    <source>
        <dbReference type="Proteomes" id="UP000035444"/>
    </source>
</evidence>
<evidence type="ECO:0000256" key="3">
    <source>
        <dbReference type="ARBA" id="ARBA00022692"/>
    </source>
</evidence>
<gene>
    <name evidence="7" type="ORF">WH96_05990</name>
</gene>
<feature type="transmembrane region" description="Helical" evidence="6">
    <location>
        <begin position="6"/>
        <end position="33"/>
    </location>
</feature>
<protein>
    <submittedName>
        <fullName evidence="7">Lysine transporter LysE</fullName>
    </submittedName>
</protein>
<dbReference type="AlphaFoldDB" id="A0A0H2MI14"/>
<keyword evidence="5 6" id="KW-0472">Membrane</keyword>
<accession>A0A0H2MI14</accession>
<sequence>MDSIAIYLPGILLAYAAFLISIASPGPNVLAVIGTSMEVGRKSGMALALGVSLGSFCWAMLTVLGLSALLSTYAIALTIIKVGGGLYLLWLAYKSFKAARQKTDLVTKTLAGGDRSPVGYFLRGLAIQMTNPKAVLAWIAIISIGLTEGAPVWVGVTIVAGTSLLSVIIHLTYAVSFSTPVMVHLYAKARRSIQFALGSFFAFAGIKLLSSRL</sequence>
<evidence type="ECO:0000256" key="4">
    <source>
        <dbReference type="ARBA" id="ARBA00022989"/>
    </source>
</evidence>
<feature type="transmembrane region" description="Helical" evidence="6">
    <location>
        <begin position="164"/>
        <end position="186"/>
    </location>
</feature>
<dbReference type="STRING" id="1489064.WH96_05990"/>
<evidence type="ECO:0000256" key="6">
    <source>
        <dbReference type="SAM" id="Phobius"/>
    </source>
</evidence>
<dbReference type="EMBL" id="LAQL01000003">
    <property type="protein sequence ID" value="KLN61836.1"/>
    <property type="molecule type" value="Genomic_DNA"/>
</dbReference>
<dbReference type="GO" id="GO:0005886">
    <property type="term" value="C:plasma membrane"/>
    <property type="evidence" value="ECO:0007669"/>
    <property type="project" value="UniProtKB-SubCell"/>
</dbReference>
<dbReference type="Pfam" id="PF01810">
    <property type="entry name" value="LysE"/>
    <property type="match status" value="1"/>
</dbReference>
<keyword evidence="8" id="KW-1185">Reference proteome</keyword>
<name>A0A0H2MI14_9PROT</name>
<dbReference type="GO" id="GO:0015171">
    <property type="term" value="F:amino acid transmembrane transporter activity"/>
    <property type="evidence" value="ECO:0007669"/>
    <property type="project" value="TreeGrafter"/>
</dbReference>
<evidence type="ECO:0000256" key="5">
    <source>
        <dbReference type="ARBA" id="ARBA00023136"/>
    </source>
</evidence>
<keyword evidence="3 6" id="KW-0812">Transmembrane</keyword>
<dbReference type="RefSeq" id="WP_047763173.1">
    <property type="nucleotide sequence ID" value="NZ_LAQL01000003.1"/>
</dbReference>
<feature type="transmembrane region" description="Helical" evidence="6">
    <location>
        <begin position="45"/>
        <end position="67"/>
    </location>
</feature>
<organism evidence="7 8">
    <name type="scientific">Kiloniella spongiae</name>
    <dbReference type="NCBI Taxonomy" id="1489064"/>
    <lineage>
        <taxon>Bacteria</taxon>
        <taxon>Pseudomonadati</taxon>
        <taxon>Pseudomonadota</taxon>
        <taxon>Alphaproteobacteria</taxon>
        <taxon>Rhodospirillales</taxon>
        <taxon>Kiloniellaceae</taxon>
        <taxon>Kiloniella</taxon>
    </lineage>
</organism>
<feature type="transmembrane region" description="Helical" evidence="6">
    <location>
        <begin position="135"/>
        <end position="158"/>
    </location>
</feature>
<dbReference type="PANTHER" id="PTHR30086:SF20">
    <property type="entry name" value="ARGININE EXPORTER PROTEIN ARGO-RELATED"/>
    <property type="match status" value="1"/>
</dbReference>
<feature type="transmembrane region" description="Helical" evidence="6">
    <location>
        <begin position="73"/>
        <end position="93"/>
    </location>
</feature>
<dbReference type="Proteomes" id="UP000035444">
    <property type="component" value="Unassembled WGS sequence"/>
</dbReference>
<keyword evidence="4 6" id="KW-1133">Transmembrane helix</keyword>
<dbReference type="OrthoDB" id="7659099at2"/>
<reference evidence="7 8" key="1">
    <citation type="submission" date="2015-03" db="EMBL/GenBank/DDBJ databases">
        <title>Genome Sequence of Kiloniella spongiae MEBiC09566, isolated from a marine sponge.</title>
        <authorList>
            <person name="Shao Z."/>
            <person name="Wang L."/>
            <person name="Li X."/>
        </authorList>
    </citation>
    <scope>NUCLEOTIDE SEQUENCE [LARGE SCALE GENOMIC DNA]</scope>
    <source>
        <strain evidence="7 8">MEBiC09566</strain>
    </source>
</reference>
<keyword evidence="2" id="KW-1003">Cell membrane</keyword>
<proteinExistence type="predicted"/>
<evidence type="ECO:0000256" key="1">
    <source>
        <dbReference type="ARBA" id="ARBA00004651"/>
    </source>
</evidence>
<dbReference type="InterPro" id="IPR001123">
    <property type="entry name" value="LeuE-type"/>
</dbReference>
<dbReference type="PANTHER" id="PTHR30086">
    <property type="entry name" value="ARGININE EXPORTER PROTEIN ARGO"/>
    <property type="match status" value="1"/>
</dbReference>
<evidence type="ECO:0000313" key="7">
    <source>
        <dbReference type="EMBL" id="KLN61836.1"/>
    </source>
</evidence>